<dbReference type="InterPro" id="IPR037925">
    <property type="entry name" value="FlgE/F/G-like"/>
</dbReference>
<dbReference type="PANTHER" id="PTHR30435">
    <property type="entry name" value="FLAGELLAR PROTEIN"/>
    <property type="match status" value="1"/>
</dbReference>
<keyword evidence="6" id="KW-0969">Cilium</keyword>
<protein>
    <submittedName>
        <fullName evidence="6">Flagellar basal-body rod protein FlgG</fullName>
    </submittedName>
</protein>
<sequence>MNNSMITAAVSMGSIQQRLDIISDNIANVNTAGYKSKGATFEDTLTEVVKQQKGMSLTGRGTPLGTQAAYGTKMTGVNRNFAQGPIQVTDNPTDLAIEGNALFAVQANGQKAWTREGDFQIHPDPSNEKLAYLTTAQGYYVLDTNGAPISIPKGAKLSIDSAGTVKAQLGSTSATLGRIQLAAPIKTDALEQRADNLYVLAPGATEKDVLTAVDALPASERASLRQGALEQSNVDLTTEMSTMLQVQRAYQLSAKALTSSDTMSSLVNNLRG</sequence>
<evidence type="ECO:0000313" key="7">
    <source>
        <dbReference type="Proteomes" id="UP001519288"/>
    </source>
</evidence>
<dbReference type="InterPro" id="IPR053967">
    <property type="entry name" value="LlgE_F_G-like_D1"/>
</dbReference>
<dbReference type="PANTHER" id="PTHR30435:SF19">
    <property type="entry name" value="FLAGELLAR BASAL-BODY ROD PROTEIN FLGG"/>
    <property type="match status" value="1"/>
</dbReference>
<comment type="subcellular location">
    <subcellularLocation>
        <location evidence="2">Bacterial flagellum basal body</location>
    </subcellularLocation>
</comment>
<keyword evidence="2" id="KW-0975">Bacterial flagellum</keyword>
<evidence type="ECO:0000259" key="5">
    <source>
        <dbReference type="Pfam" id="PF22692"/>
    </source>
</evidence>
<organism evidence="6 7">
    <name type="scientific">Paenibacillus shirakamiensis</name>
    <dbReference type="NCBI Taxonomy" id="1265935"/>
    <lineage>
        <taxon>Bacteria</taxon>
        <taxon>Bacillati</taxon>
        <taxon>Bacillota</taxon>
        <taxon>Bacilli</taxon>
        <taxon>Bacillales</taxon>
        <taxon>Paenibacillaceae</taxon>
        <taxon>Paenibacillus</taxon>
    </lineage>
</organism>
<evidence type="ECO:0000259" key="3">
    <source>
        <dbReference type="Pfam" id="PF00460"/>
    </source>
</evidence>
<dbReference type="InterPro" id="IPR020013">
    <property type="entry name" value="Flagellar_FlgE/F/G"/>
</dbReference>
<dbReference type="SUPFAM" id="SSF117143">
    <property type="entry name" value="Flagellar hook protein flgE"/>
    <property type="match status" value="1"/>
</dbReference>
<feature type="domain" description="Flagellar hook protein FlgE/F/G-like D1" evidence="5">
    <location>
        <begin position="96"/>
        <end position="167"/>
    </location>
</feature>
<dbReference type="Pfam" id="PF22692">
    <property type="entry name" value="LlgE_F_G_D1"/>
    <property type="match status" value="1"/>
</dbReference>
<gene>
    <name evidence="6" type="ORF">J2Z69_002859</name>
</gene>
<dbReference type="RefSeq" id="WP_209863807.1">
    <property type="nucleotide sequence ID" value="NZ_JAGGLD010000005.1"/>
</dbReference>
<comment type="similarity">
    <text evidence="1 2">Belongs to the flagella basal body rod proteins family.</text>
</comment>
<proteinExistence type="inferred from homology"/>
<evidence type="ECO:0000313" key="6">
    <source>
        <dbReference type="EMBL" id="MBP2001803.1"/>
    </source>
</evidence>
<evidence type="ECO:0000256" key="2">
    <source>
        <dbReference type="RuleBase" id="RU362116"/>
    </source>
</evidence>
<dbReference type="InterPro" id="IPR001444">
    <property type="entry name" value="Flag_bb_rod_N"/>
</dbReference>
<evidence type="ECO:0000259" key="4">
    <source>
        <dbReference type="Pfam" id="PF06429"/>
    </source>
</evidence>
<keyword evidence="6" id="KW-0282">Flagellum</keyword>
<reference evidence="6 7" key="1">
    <citation type="submission" date="2021-03" db="EMBL/GenBank/DDBJ databases">
        <title>Genomic Encyclopedia of Type Strains, Phase IV (KMG-IV): sequencing the most valuable type-strain genomes for metagenomic binning, comparative biology and taxonomic classification.</title>
        <authorList>
            <person name="Goeker M."/>
        </authorList>
    </citation>
    <scope>NUCLEOTIDE SEQUENCE [LARGE SCALE GENOMIC DNA]</scope>
    <source>
        <strain evidence="6 7">DSM 26806</strain>
    </source>
</reference>
<name>A0ABS4JJC5_9BACL</name>
<feature type="domain" description="Flagellar basal-body/hook protein C-terminal" evidence="4">
    <location>
        <begin position="225"/>
        <end position="270"/>
    </location>
</feature>
<keyword evidence="7" id="KW-1185">Reference proteome</keyword>
<accession>A0ABS4JJC5</accession>
<evidence type="ECO:0000256" key="1">
    <source>
        <dbReference type="ARBA" id="ARBA00009677"/>
    </source>
</evidence>
<dbReference type="NCBIfam" id="TIGR03506">
    <property type="entry name" value="FlgEFG_subfam"/>
    <property type="match status" value="1"/>
</dbReference>
<feature type="domain" description="Flagellar basal body rod protein N-terminal" evidence="3">
    <location>
        <begin position="16"/>
        <end position="35"/>
    </location>
</feature>
<dbReference type="Pfam" id="PF00460">
    <property type="entry name" value="Flg_bb_rod"/>
    <property type="match status" value="1"/>
</dbReference>
<comment type="caution">
    <text evidence="6">The sequence shown here is derived from an EMBL/GenBank/DDBJ whole genome shotgun (WGS) entry which is preliminary data.</text>
</comment>
<dbReference type="InterPro" id="IPR010930">
    <property type="entry name" value="Flg_bb/hook_C_dom"/>
</dbReference>
<dbReference type="Pfam" id="PF06429">
    <property type="entry name" value="Flg_bbr_C"/>
    <property type="match status" value="1"/>
</dbReference>
<keyword evidence="6" id="KW-0966">Cell projection</keyword>
<dbReference type="Proteomes" id="UP001519288">
    <property type="component" value="Unassembled WGS sequence"/>
</dbReference>
<dbReference type="EMBL" id="JAGGLD010000005">
    <property type="protein sequence ID" value="MBP2001803.1"/>
    <property type="molecule type" value="Genomic_DNA"/>
</dbReference>